<dbReference type="EMBL" id="AUXX01000005">
    <property type="protein sequence ID" value="KZN69461.1"/>
    <property type="molecule type" value="Genomic_DNA"/>
</dbReference>
<dbReference type="RefSeq" id="WP_231101424.1">
    <property type="nucleotide sequence ID" value="NZ_AUXX01000005.1"/>
</dbReference>
<dbReference type="InterPro" id="IPR053802">
    <property type="entry name" value="DUF6950"/>
</dbReference>
<organism evidence="2 3">
    <name type="scientific">Pseudoalteromonas luteoviolacea S4060-1</name>
    <dbReference type="NCBI Taxonomy" id="1365257"/>
    <lineage>
        <taxon>Bacteria</taxon>
        <taxon>Pseudomonadati</taxon>
        <taxon>Pseudomonadota</taxon>
        <taxon>Gammaproteobacteria</taxon>
        <taxon>Alteromonadales</taxon>
        <taxon>Pseudoalteromonadaceae</taxon>
        <taxon>Pseudoalteromonas</taxon>
    </lineage>
</organism>
<evidence type="ECO:0000313" key="2">
    <source>
        <dbReference type="EMBL" id="KZN69461.1"/>
    </source>
</evidence>
<reference evidence="2 3" key="1">
    <citation type="submission" date="2013-07" db="EMBL/GenBank/DDBJ databases">
        <title>Comparative Genomic and Metabolomic Analysis of Twelve Strains of Pseudoalteromonas luteoviolacea.</title>
        <authorList>
            <person name="Vynne N.G."/>
            <person name="Mansson M."/>
            <person name="Gram L."/>
        </authorList>
    </citation>
    <scope>NUCLEOTIDE SEQUENCE [LARGE SCALE GENOMIC DNA]</scope>
    <source>
        <strain evidence="2 3">S4060-1</strain>
    </source>
</reference>
<feature type="domain" description="DUF6950" evidence="1">
    <location>
        <begin position="20"/>
        <end position="144"/>
    </location>
</feature>
<dbReference type="Pfam" id="PF22262">
    <property type="entry name" value="DUF6950"/>
    <property type="match status" value="1"/>
</dbReference>
<gene>
    <name evidence="2" type="ORF">N478_12575</name>
</gene>
<protein>
    <recommendedName>
        <fullName evidence="1">DUF6950 domain-containing protein</fullName>
    </recommendedName>
</protein>
<name>A0A167P518_9GAMM</name>
<sequence>MVSTCPNALVKPRTHNTRPLALQRYLDACEDKAFNWGTFDCCLFVADWLKVVNGVDVAADFRGRYKSAIGAKRRLTRLGFNDVQSVFKHHLKPIEIAYAQRGDIALVEFESELVGGIVCMNSVYCVTNIGLSTLEMSAVNSCYSQALPALGGAHG</sequence>
<evidence type="ECO:0000313" key="3">
    <source>
        <dbReference type="Proteomes" id="UP000076661"/>
    </source>
</evidence>
<accession>A0A167P518</accession>
<dbReference type="AlphaFoldDB" id="A0A167P518"/>
<evidence type="ECO:0000259" key="1">
    <source>
        <dbReference type="Pfam" id="PF22262"/>
    </source>
</evidence>
<dbReference type="PATRIC" id="fig|1365257.3.peg.920"/>
<comment type="caution">
    <text evidence="2">The sequence shown here is derived from an EMBL/GenBank/DDBJ whole genome shotgun (WGS) entry which is preliminary data.</text>
</comment>
<dbReference type="Proteomes" id="UP000076661">
    <property type="component" value="Unassembled WGS sequence"/>
</dbReference>
<proteinExistence type="predicted"/>